<evidence type="ECO:0000256" key="1">
    <source>
        <dbReference type="ARBA" id="ARBA00004651"/>
    </source>
</evidence>
<dbReference type="InterPro" id="IPR050303">
    <property type="entry name" value="GatZ_KbaZ_carbometab"/>
</dbReference>
<dbReference type="PROSITE" id="PS51106">
    <property type="entry name" value="PTS_EIIC_TYPE_4"/>
    <property type="match status" value="1"/>
</dbReference>
<dbReference type="OrthoDB" id="9815089at2"/>
<organism evidence="10 11">
    <name type="scientific">Clostridium cavendishii DSM 21758</name>
    <dbReference type="NCBI Taxonomy" id="1121302"/>
    <lineage>
        <taxon>Bacteria</taxon>
        <taxon>Bacillati</taxon>
        <taxon>Bacillota</taxon>
        <taxon>Clostridia</taxon>
        <taxon>Eubacteriales</taxon>
        <taxon>Clostridiaceae</taxon>
        <taxon>Clostridium</taxon>
    </lineage>
</organism>
<keyword evidence="2" id="KW-0813">Transport</keyword>
<dbReference type="RefSeq" id="WP_072993375.1">
    <property type="nucleotide sequence ID" value="NZ_FQZB01000024.1"/>
</dbReference>
<keyword evidence="3" id="KW-1003">Cell membrane</keyword>
<evidence type="ECO:0000256" key="3">
    <source>
        <dbReference type="ARBA" id="ARBA00022475"/>
    </source>
</evidence>
<comment type="subcellular location">
    <subcellularLocation>
        <location evidence="1">Cell membrane</location>
        <topology evidence="1">Multi-pass membrane protein</topology>
    </subcellularLocation>
</comment>
<feature type="transmembrane region" description="Helical" evidence="9">
    <location>
        <begin position="144"/>
        <end position="163"/>
    </location>
</feature>
<evidence type="ECO:0000256" key="4">
    <source>
        <dbReference type="ARBA" id="ARBA00022597"/>
    </source>
</evidence>
<keyword evidence="7 9" id="KW-1133">Transmembrane helix</keyword>
<evidence type="ECO:0000256" key="6">
    <source>
        <dbReference type="ARBA" id="ARBA00022692"/>
    </source>
</evidence>
<reference evidence="10 11" key="1">
    <citation type="submission" date="2016-11" db="EMBL/GenBank/DDBJ databases">
        <authorList>
            <person name="Jaros S."/>
            <person name="Januszkiewicz K."/>
            <person name="Wedrychowicz H."/>
        </authorList>
    </citation>
    <scope>NUCLEOTIDE SEQUENCE [LARGE SCALE GENOMIC DNA]</scope>
    <source>
        <strain evidence="10 11">DSM 21758</strain>
    </source>
</reference>
<keyword evidence="6 9" id="KW-0812">Transmembrane</keyword>
<keyword evidence="11" id="KW-1185">Reference proteome</keyword>
<sequence length="261" mass="27952">MTLSMWQILLITLYISVAFYDGLNTGFGLAKPVIAGAFVGLLLGDLETGLIVGGTMNLIQLGASNYGGASIPDYLSGTILGTAFAIMTGKGVEVGVGLAIPIALLLTQLDVLARFANTFFQHKADQYAEEGKFDSVARMNLMGLIPWTLSRAVPVFLGLYFGADKVKGFVDFINKQYPWVLTDMKVVAGMLPALGIAILLRYLSINKYFAYLVIGFISVAFLKISVLGVALIGLALALIVYNRKQEEIPVVAANGGVNEDE</sequence>
<feature type="transmembrane region" description="Helical" evidence="9">
    <location>
        <begin position="6"/>
        <end position="23"/>
    </location>
</feature>
<protein>
    <submittedName>
        <fullName evidence="10">PTS system, mannose-specific IIC component</fullName>
    </submittedName>
</protein>
<accession>A0A1M6URP4</accession>
<evidence type="ECO:0000313" key="11">
    <source>
        <dbReference type="Proteomes" id="UP000184310"/>
    </source>
</evidence>
<keyword evidence="5" id="KW-0598">Phosphotransferase system</keyword>
<keyword evidence="4" id="KW-0762">Sugar transport</keyword>
<dbReference type="GO" id="GO:0005886">
    <property type="term" value="C:plasma membrane"/>
    <property type="evidence" value="ECO:0007669"/>
    <property type="project" value="UniProtKB-SubCell"/>
</dbReference>
<evidence type="ECO:0000313" key="10">
    <source>
        <dbReference type="EMBL" id="SHK71887.1"/>
    </source>
</evidence>
<evidence type="ECO:0000256" key="7">
    <source>
        <dbReference type="ARBA" id="ARBA00022989"/>
    </source>
</evidence>
<evidence type="ECO:0000256" key="5">
    <source>
        <dbReference type="ARBA" id="ARBA00022683"/>
    </source>
</evidence>
<dbReference type="InterPro" id="IPR004700">
    <property type="entry name" value="PTS_IIC_man"/>
</dbReference>
<keyword evidence="8 9" id="KW-0472">Membrane</keyword>
<dbReference type="GO" id="GO:0009401">
    <property type="term" value="P:phosphoenolpyruvate-dependent sugar phosphotransferase system"/>
    <property type="evidence" value="ECO:0007669"/>
    <property type="project" value="UniProtKB-KW"/>
</dbReference>
<evidence type="ECO:0000256" key="8">
    <source>
        <dbReference type="ARBA" id="ARBA00023136"/>
    </source>
</evidence>
<dbReference type="Pfam" id="PF03609">
    <property type="entry name" value="EII-Sor"/>
    <property type="match status" value="1"/>
</dbReference>
<dbReference type="Proteomes" id="UP000184310">
    <property type="component" value="Unassembled WGS sequence"/>
</dbReference>
<dbReference type="AlphaFoldDB" id="A0A1M6URP4"/>
<evidence type="ECO:0000256" key="9">
    <source>
        <dbReference type="SAM" id="Phobius"/>
    </source>
</evidence>
<dbReference type="PANTHER" id="PTHR32502:SF28">
    <property type="entry name" value="PHOSPHOTRANSFERASE SYSTEM SUGAR-SPECIFIC EIIC COMPONENT"/>
    <property type="match status" value="1"/>
</dbReference>
<feature type="transmembrane region" description="Helical" evidence="9">
    <location>
        <begin position="184"/>
        <end position="202"/>
    </location>
</feature>
<name>A0A1M6URP4_9CLOT</name>
<dbReference type="STRING" id="1121302.SAMN02745163_04342"/>
<dbReference type="PANTHER" id="PTHR32502">
    <property type="entry name" value="N-ACETYLGALACTOSAMINE PERMEASE II COMPONENT-RELATED"/>
    <property type="match status" value="1"/>
</dbReference>
<dbReference type="EMBL" id="FQZB01000024">
    <property type="protein sequence ID" value="SHK71887.1"/>
    <property type="molecule type" value="Genomic_DNA"/>
</dbReference>
<feature type="transmembrane region" description="Helical" evidence="9">
    <location>
        <begin position="35"/>
        <end position="59"/>
    </location>
</feature>
<proteinExistence type="predicted"/>
<evidence type="ECO:0000256" key="2">
    <source>
        <dbReference type="ARBA" id="ARBA00022448"/>
    </source>
</evidence>
<gene>
    <name evidence="10" type="ORF">SAMN02745163_04342</name>
</gene>
<feature type="transmembrane region" description="Helical" evidence="9">
    <location>
        <begin position="208"/>
        <end position="241"/>
    </location>
</feature>